<dbReference type="KEGG" id="otr:OTERR_15340"/>
<feature type="signal peptide" evidence="1">
    <location>
        <begin position="1"/>
        <end position="22"/>
    </location>
</feature>
<name>A0A5C1E7V7_9RHOO</name>
<dbReference type="InterPro" id="IPR019613">
    <property type="entry name" value="DUF4198"/>
</dbReference>
<proteinExistence type="predicted"/>
<organism evidence="2 3">
    <name type="scientific">Oryzomicrobium terrae</name>
    <dbReference type="NCBI Taxonomy" id="1735038"/>
    <lineage>
        <taxon>Bacteria</taxon>
        <taxon>Pseudomonadati</taxon>
        <taxon>Pseudomonadota</taxon>
        <taxon>Betaproteobacteria</taxon>
        <taxon>Rhodocyclales</taxon>
        <taxon>Rhodocyclaceae</taxon>
        <taxon>Oryzomicrobium</taxon>
    </lineage>
</organism>
<sequence>MSRPLKLAAALALCLNLPLAQAHNVWLLPSSTVLSKAQWITVDAAVSNDLFFFNHMPLALDNLTVSAPNGDKVAVDNLSRGKLRSVFDVNLAQPGTYRLAVVNHGVMGNYKLNGEAKRFRGTIDAYAKDIPAGATEVRLGEQVGRIETFVTVGKPSPLQASGAGLEMIAVAPSHPNDLVAGEAASFRFLVDGKPAAGIEVTVVRGQSRYRNQQGEIRLTTNADGNITLTWPEPGMYWLEAETKDQRTTVKAASERRLTYAVTLEVLPQ</sequence>
<protein>
    <recommendedName>
        <fullName evidence="4">DUF4198 domain-containing protein</fullName>
    </recommendedName>
</protein>
<dbReference type="EMBL" id="CP022579">
    <property type="protein sequence ID" value="QEL65010.1"/>
    <property type="molecule type" value="Genomic_DNA"/>
</dbReference>
<dbReference type="AlphaFoldDB" id="A0A5C1E7V7"/>
<evidence type="ECO:0000313" key="3">
    <source>
        <dbReference type="Proteomes" id="UP000323671"/>
    </source>
</evidence>
<dbReference type="Proteomes" id="UP000323671">
    <property type="component" value="Chromosome"/>
</dbReference>
<reference evidence="2 3" key="1">
    <citation type="submission" date="2017-07" db="EMBL/GenBank/DDBJ databases">
        <title>Complete genome sequence of Oryzomicrobium terrae TPP412.</title>
        <authorList>
            <person name="Chiu L.-W."/>
            <person name="Lo K.-J."/>
            <person name="Tsai Y.-M."/>
            <person name="Lin S.-S."/>
            <person name="Kuo C.-H."/>
            <person name="Liu C.-T."/>
        </authorList>
    </citation>
    <scope>NUCLEOTIDE SEQUENCE [LARGE SCALE GENOMIC DNA]</scope>
    <source>
        <strain evidence="2 3">TPP412</strain>
    </source>
</reference>
<feature type="chain" id="PRO_5022983130" description="DUF4198 domain-containing protein" evidence="1">
    <location>
        <begin position="23"/>
        <end position="268"/>
    </location>
</feature>
<keyword evidence="1" id="KW-0732">Signal</keyword>
<evidence type="ECO:0008006" key="4">
    <source>
        <dbReference type="Google" id="ProtNLM"/>
    </source>
</evidence>
<evidence type="ECO:0000256" key="1">
    <source>
        <dbReference type="SAM" id="SignalP"/>
    </source>
</evidence>
<accession>A0A5C1E7V7</accession>
<keyword evidence="3" id="KW-1185">Reference proteome</keyword>
<dbReference type="Pfam" id="PF10670">
    <property type="entry name" value="DUF4198"/>
    <property type="match status" value="1"/>
</dbReference>
<gene>
    <name evidence="2" type="ORF">OTERR_15340</name>
</gene>
<evidence type="ECO:0000313" key="2">
    <source>
        <dbReference type="EMBL" id="QEL65010.1"/>
    </source>
</evidence>
<dbReference type="RefSeq" id="WP_149425378.1">
    <property type="nucleotide sequence ID" value="NZ_CP022579.1"/>
</dbReference>